<protein>
    <recommendedName>
        <fullName evidence="3">Outer membrane protein beta-barrel domain-containing protein</fullName>
    </recommendedName>
</protein>
<evidence type="ECO:0000313" key="1">
    <source>
        <dbReference type="EMBL" id="OGG54738.1"/>
    </source>
</evidence>
<evidence type="ECO:0008006" key="3">
    <source>
        <dbReference type="Google" id="ProtNLM"/>
    </source>
</evidence>
<comment type="caution">
    <text evidence="1">The sequence shown here is derived from an EMBL/GenBank/DDBJ whole genome shotgun (WGS) entry which is preliminary data.</text>
</comment>
<name>A0A1F6CZZ2_HANXR</name>
<proteinExistence type="predicted"/>
<organism evidence="1 2">
    <name type="scientific">Handelsmanbacteria sp. (strain RIFCSPLOWO2_12_FULL_64_10)</name>
    <dbReference type="NCBI Taxonomy" id="1817868"/>
    <lineage>
        <taxon>Bacteria</taxon>
        <taxon>Candidatus Handelsmaniibacteriota</taxon>
    </lineage>
</organism>
<dbReference type="Proteomes" id="UP000178606">
    <property type="component" value="Unassembled WGS sequence"/>
</dbReference>
<sequence length="87" mass="8794">MGGNLVFKLPLPMVKPYGGAGGGISRISGGGTSKSHGLFDLVVGADVKLPGAAGLFGQIKYFYTFGNGAFVVRDVAFQAGVVFGLGI</sequence>
<dbReference type="AlphaFoldDB" id="A0A1F6CZZ2"/>
<dbReference type="EMBL" id="MFKF01000097">
    <property type="protein sequence ID" value="OGG54738.1"/>
    <property type="molecule type" value="Genomic_DNA"/>
</dbReference>
<gene>
    <name evidence="1" type="ORF">A3F84_25955</name>
</gene>
<evidence type="ECO:0000313" key="2">
    <source>
        <dbReference type="Proteomes" id="UP000178606"/>
    </source>
</evidence>
<reference evidence="1 2" key="1">
    <citation type="journal article" date="2016" name="Nat. Commun.">
        <title>Thousands of microbial genomes shed light on interconnected biogeochemical processes in an aquifer system.</title>
        <authorList>
            <person name="Anantharaman K."/>
            <person name="Brown C.T."/>
            <person name="Hug L.A."/>
            <person name="Sharon I."/>
            <person name="Castelle C.J."/>
            <person name="Probst A.J."/>
            <person name="Thomas B.C."/>
            <person name="Singh A."/>
            <person name="Wilkins M.J."/>
            <person name="Karaoz U."/>
            <person name="Brodie E.L."/>
            <person name="Williams K.H."/>
            <person name="Hubbard S.S."/>
            <person name="Banfield J.F."/>
        </authorList>
    </citation>
    <scope>NUCLEOTIDE SEQUENCE [LARGE SCALE GENOMIC DNA]</scope>
    <source>
        <strain evidence="2">RIFCSPLOWO2_12_FULL_64_10</strain>
    </source>
</reference>
<accession>A0A1F6CZZ2</accession>